<dbReference type="InterPro" id="IPR027443">
    <property type="entry name" value="IPNS-like_sf"/>
</dbReference>
<comment type="similarity">
    <text evidence="1 6">Belongs to the iron/ascorbate-dependent oxidoreductase family.</text>
</comment>
<protein>
    <submittedName>
        <fullName evidence="9">Protein SRG1</fullName>
    </submittedName>
</protein>
<dbReference type="RefSeq" id="XP_015876038.1">
    <property type="nucleotide sequence ID" value="XM_016020552.4"/>
</dbReference>
<dbReference type="InterPro" id="IPR044861">
    <property type="entry name" value="IPNS-like_FE2OG_OXY"/>
</dbReference>
<dbReference type="PANTHER" id="PTHR47991">
    <property type="entry name" value="OXOGLUTARATE/IRON-DEPENDENT DIOXYGENASE"/>
    <property type="match status" value="1"/>
</dbReference>
<sequence>MGSERALGFESFGDDQYSLVNVQELTREPLIAVPHRYVRVDDHHHHHLQSPPTDHHLLGMETSIPTIDMSKLVKPEAMDIDELEKLHLTCKEWGIFQLVNHGIKNQLLEKLKNETEAWFKLPFEEKMKYHIKPGEVEGYGAVVENDDKKLDWGDRFYMIINPINRRKPNLFPELPSSLRNTLECYFQELNKLAMRLLKLLGQALKIEEKVIEELLEDGMQSVRMTYYPPCPNPDLVVGLRPHSDATAITILNQLNGVDGFQIKRNGLWTPVKFLENAFAVNVGDILEIMSNGMYESLEHRVTVNSSKERISVAMFFNPKFEAEIGPVASLINAQNPPLFKRIGMEKYAQDYFSRRRLDGKSYLEKMRIKKE</sequence>
<reference evidence="8" key="1">
    <citation type="submission" date="2025-05" db="UniProtKB">
        <authorList>
            <consortium name="RefSeq"/>
        </authorList>
    </citation>
    <scope>NUCLEOTIDE SEQUENCE [LARGE SCALE GENOMIC DNA]</scope>
</reference>
<evidence type="ECO:0000256" key="6">
    <source>
        <dbReference type="RuleBase" id="RU003682"/>
    </source>
</evidence>
<organism evidence="8 9">
    <name type="scientific">Ziziphus jujuba</name>
    <name type="common">Chinese jujube</name>
    <name type="synonym">Ziziphus sativa</name>
    <dbReference type="NCBI Taxonomy" id="326968"/>
    <lineage>
        <taxon>Eukaryota</taxon>
        <taxon>Viridiplantae</taxon>
        <taxon>Streptophyta</taxon>
        <taxon>Embryophyta</taxon>
        <taxon>Tracheophyta</taxon>
        <taxon>Spermatophyta</taxon>
        <taxon>Magnoliopsida</taxon>
        <taxon>eudicotyledons</taxon>
        <taxon>Gunneridae</taxon>
        <taxon>Pentapetalae</taxon>
        <taxon>rosids</taxon>
        <taxon>fabids</taxon>
        <taxon>Rosales</taxon>
        <taxon>Rhamnaceae</taxon>
        <taxon>Paliureae</taxon>
        <taxon>Ziziphus</taxon>
    </lineage>
</organism>
<dbReference type="Proteomes" id="UP001652623">
    <property type="component" value="Chromosome 1"/>
</dbReference>
<evidence type="ECO:0000256" key="5">
    <source>
        <dbReference type="ARBA" id="ARBA00023004"/>
    </source>
</evidence>
<gene>
    <name evidence="9" type="primary">LOC107412732</name>
</gene>
<evidence type="ECO:0000256" key="1">
    <source>
        <dbReference type="ARBA" id="ARBA00008056"/>
    </source>
</evidence>
<dbReference type="KEGG" id="zju:107412732"/>
<accession>A0A6P3ZDB2</accession>
<evidence type="ECO:0000256" key="4">
    <source>
        <dbReference type="ARBA" id="ARBA00023002"/>
    </source>
</evidence>
<dbReference type="AlphaFoldDB" id="A0A6P3ZDB2"/>
<feature type="domain" description="Fe2OG dioxygenase" evidence="7">
    <location>
        <begin position="218"/>
        <end position="318"/>
    </location>
</feature>
<dbReference type="InterPro" id="IPR050295">
    <property type="entry name" value="Plant_2OG-oxidoreductases"/>
</dbReference>
<dbReference type="SUPFAM" id="SSF51197">
    <property type="entry name" value="Clavaminate synthase-like"/>
    <property type="match status" value="1"/>
</dbReference>
<name>A0A6P3ZDB2_ZIZJJ</name>
<evidence type="ECO:0000256" key="3">
    <source>
        <dbReference type="ARBA" id="ARBA00022896"/>
    </source>
</evidence>
<dbReference type="InterPro" id="IPR026992">
    <property type="entry name" value="DIOX_N"/>
</dbReference>
<dbReference type="Gene3D" id="2.60.120.330">
    <property type="entry name" value="B-lactam Antibiotic, Isopenicillin N Synthase, Chain"/>
    <property type="match status" value="1"/>
</dbReference>
<reference evidence="9" key="2">
    <citation type="submission" date="2025-08" db="UniProtKB">
        <authorList>
            <consortium name="RefSeq"/>
        </authorList>
    </citation>
    <scope>IDENTIFICATION</scope>
    <source>
        <tissue evidence="9">Seedling</tissue>
    </source>
</reference>
<proteinExistence type="inferred from homology"/>
<dbReference type="PROSITE" id="PS51471">
    <property type="entry name" value="FE2OG_OXY"/>
    <property type="match status" value="1"/>
</dbReference>
<dbReference type="InterPro" id="IPR005123">
    <property type="entry name" value="Oxoglu/Fe-dep_dioxygenase_dom"/>
</dbReference>
<dbReference type="Pfam" id="PF03171">
    <property type="entry name" value="2OG-FeII_Oxy"/>
    <property type="match status" value="1"/>
</dbReference>
<keyword evidence="3" id="KW-0847">Vitamin C</keyword>
<dbReference type="FunFam" id="2.60.120.330:FF:000001">
    <property type="entry name" value="Protein SRG1"/>
    <property type="match status" value="1"/>
</dbReference>
<dbReference type="Pfam" id="PF14226">
    <property type="entry name" value="DIOX_N"/>
    <property type="match status" value="1"/>
</dbReference>
<evidence type="ECO:0000313" key="8">
    <source>
        <dbReference type="Proteomes" id="UP001652623"/>
    </source>
</evidence>
<dbReference type="GeneID" id="107412732"/>
<dbReference type="GO" id="GO:0031418">
    <property type="term" value="F:L-ascorbic acid binding"/>
    <property type="evidence" value="ECO:0007669"/>
    <property type="project" value="UniProtKB-KW"/>
</dbReference>
<dbReference type="InParanoid" id="A0A6P3ZDB2"/>
<evidence type="ECO:0000259" key="7">
    <source>
        <dbReference type="PROSITE" id="PS51471"/>
    </source>
</evidence>
<evidence type="ECO:0000256" key="2">
    <source>
        <dbReference type="ARBA" id="ARBA00022723"/>
    </source>
</evidence>
<keyword evidence="5 6" id="KW-0408">Iron</keyword>
<dbReference type="GO" id="GO:0016491">
    <property type="term" value="F:oxidoreductase activity"/>
    <property type="evidence" value="ECO:0007669"/>
    <property type="project" value="UniProtKB-KW"/>
</dbReference>
<dbReference type="GO" id="GO:0046872">
    <property type="term" value="F:metal ion binding"/>
    <property type="evidence" value="ECO:0007669"/>
    <property type="project" value="UniProtKB-KW"/>
</dbReference>
<evidence type="ECO:0000313" key="9">
    <source>
        <dbReference type="RefSeq" id="XP_015876038.1"/>
    </source>
</evidence>
<keyword evidence="2 6" id="KW-0479">Metal-binding</keyword>
<keyword evidence="4 6" id="KW-0560">Oxidoreductase</keyword>
<keyword evidence="8" id="KW-1185">Reference proteome</keyword>